<feature type="compositionally biased region" description="Polar residues" evidence="1">
    <location>
        <begin position="49"/>
        <end position="71"/>
    </location>
</feature>
<dbReference type="PANTHER" id="PTHR33356">
    <property type="entry name" value="TIP41-LIKE PROTEIN"/>
    <property type="match status" value="1"/>
</dbReference>
<dbReference type="Proteomes" id="UP001279734">
    <property type="component" value="Unassembled WGS sequence"/>
</dbReference>
<protein>
    <submittedName>
        <fullName evidence="2">Uncharacterized protein</fullName>
    </submittedName>
</protein>
<dbReference type="AlphaFoldDB" id="A0AAD3T6T8"/>
<evidence type="ECO:0000313" key="2">
    <source>
        <dbReference type="EMBL" id="GMH23057.1"/>
    </source>
</evidence>
<gene>
    <name evidence="2" type="ORF">Nepgr_024900</name>
</gene>
<organism evidence="2 3">
    <name type="scientific">Nepenthes gracilis</name>
    <name type="common">Slender pitcher plant</name>
    <dbReference type="NCBI Taxonomy" id="150966"/>
    <lineage>
        <taxon>Eukaryota</taxon>
        <taxon>Viridiplantae</taxon>
        <taxon>Streptophyta</taxon>
        <taxon>Embryophyta</taxon>
        <taxon>Tracheophyta</taxon>
        <taxon>Spermatophyta</taxon>
        <taxon>Magnoliopsida</taxon>
        <taxon>eudicotyledons</taxon>
        <taxon>Gunneridae</taxon>
        <taxon>Pentapetalae</taxon>
        <taxon>Caryophyllales</taxon>
        <taxon>Nepenthaceae</taxon>
        <taxon>Nepenthes</taxon>
    </lineage>
</organism>
<keyword evidence="3" id="KW-1185">Reference proteome</keyword>
<feature type="region of interest" description="Disordered" evidence="1">
    <location>
        <begin position="49"/>
        <end position="73"/>
    </location>
</feature>
<dbReference type="EMBL" id="BSYO01000025">
    <property type="protein sequence ID" value="GMH23057.1"/>
    <property type="molecule type" value="Genomic_DNA"/>
</dbReference>
<name>A0AAD3T6T8_NEPGR</name>
<dbReference type="PANTHER" id="PTHR33356:SF5">
    <property type="entry name" value="TIP41-LIKE PROTEIN"/>
    <property type="match status" value="1"/>
</dbReference>
<comment type="caution">
    <text evidence="2">The sequence shown here is derived from an EMBL/GenBank/DDBJ whole genome shotgun (WGS) entry which is preliminary data.</text>
</comment>
<evidence type="ECO:0000313" key="3">
    <source>
        <dbReference type="Proteomes" id="UP001279734"/>
    </source>
</evidence>
<evidence type="ECO:0000256" key="1">
    <source>
        <dbReference type="SAM" id="MobiDB-lite"/>
    </source>
</evidence>
<proteinExistence type="predicted"/>
<sequence>MAEQLEDGESWLPSHFLTDDDILMDFVGYGESQERHGFNGYDGFGSNVSGLGSHGPNSSLSPPVESATGSTKAECDEEEYIAELIRQMARSTLAQDCVTNTKGCFLSGSPQSTQCKVRCGGGGGSGFNHQGWGHRSHNFGVSPSPKANERNNSDAALDLLSAAAGEVARMRIRNEQQQTKLCGFFDRNRAFLCEPINKPIQISSPLYTKSNNFAASYPALYPLQFLPQACQFEKTKVGVWDSQVTQTAFAFSQQNKSIIDGVGRNSRHNPYQVLSPSAWPPLGHQSQHNRRKPPSPLPGTHYGASFLVTPAIKRESAGTGVFLPRPADSRKKPACSSVLLPAKADNAQPQYRNLSTDGPMRIPMDINGCSLKRTVRIHETHLPQEWTC</sequence>
<feature type="region of interest" description="Disordered" evidence="1">
    <location>
        <begin position="273"/>
        <end position="300"/>
    </location>
</feature>
<accession>A0AAD3T6T8</accession>
<reference evidence="2" key="1">
    <citation type="submission" date="2023-05" db="EMBL/GenBank/DDBJ databases">
        <title>Nepenthes gracilis genome sequencing.</title>
        <authorList>
            <person name="Fukushima K."/>
        </authorList>
    </citation>
    <scope>NUCLEOTIDE SEQUENCE</scope>
    <source>
        <strain evidence="2">SING2019-196</strain>
    </source>
</reference>